<sequence>MPSLDVPYVILSQISFSSYEISSLNGPQVPIGVYRASVLKYFLKIYLISSIRSLRKYGRPPTKSGQTVSPATSAGSPPMRCRRNQRGRM</sequence>
<proteinExistence type="predicted"/>
<dbReference type="Proteomes" id="UP001054837">
    <property type="component" value="Unassembled WGS sequence"/>
</dbReference>
<feature type="region of interest" description="Disordered" evidence="1">
    <location>
        <begin position="57"/>
        <end position="89"/>
    </location>
</feature>
<organism evidence="2 3">
    <name type="scientific">Caerostris darwini</name>
    <dbReference type="NCBI Taxonomy" id="1538125"/>
    <lineage>
        <taxon>Eukaryota</taxon>
        <taxon>Metazoa</taxon>
        <taxon>Ecdysozoa</taxon>
        <taxon>Arthropoda</taxon>
        <taxon>Chelicerata</taxon>
        <taxon>Arachnida</taxon>
        <taxon>Araneae</taxon>
        <taxon>Araneomorphae</taxon>
        <taxon>Entelegynae</taxon>
        <taxon>Araneoidea</taxon>
        <taxon>Araneidae</taxon>
        <taxon>Caerostris</taxon>
    </lineage>
</organism>
<protein>
    <submittedName>
        <fullName evidence="2">Uncharacterized protein</fullName>
    </submittedName>
</protein>
<comment type="caution">
    <text evidence="2">The sequence shown here is derived from an EMBL/GenBank/DDBJ whole genome shotgun (WGS) entry which is preliminary data.</text>
</comment>
<dbReference type="EMBL" id="BPLQ01014039">
    <property type="protein sequence ID" value="GIY76680.1"/>
    <property type="molecule type" value="Genomic_DNA"/>
</dbReference>
<evidence type="ECO:0000313" key="3">
    <source>
        <dbReference type="Proteomes" id="UP001054837"/>
    </source>
</evidence>
<evidence type="ECO:0000313" key="2">
    <source>
        <dbReference type="EMBL" id="GIY76680.1"/>
    </source>
</evidence>
<accession>A0AAV4W5I2</accession>
<feature type="compositionally biased region" description="Basic residues" evidence="1">
    <location>
        <begin position="80"/>
        <end position="89"/>
    </location>
</feature>
<feature type="compositionally biased region" description="Polar residues" evidence="1">
    <location>
        <begin position="63"/>
        <end position="75"/>
    </location>
</feature>
<reference evidence="2 3" key="1">
    <citation type="submission" date="2021-06" db="EMBL/GenBank/DDBJ databases">
        <title>Caerostris darwini draft genome.</title>
        <authorList>
            <person name="Kono N."/>
            <person name="Arakawa K."/>
        </authorList>
    </citation>
    <scope>NUCLEOTIDE SEQUENCE [LARGE SCALE GENOMIC DNA]</scope>
</reference>
<dbReference type="AlphaFoldDB" id="A0AAV4W5I2"/>
<gene>
    <name evidence="2" type="ORF">CDAR_63211</name>
</gene>
<name>A0AAV4W5I2_9ARAC</name>
<evidence type="ECO:0000256" key="1">
    <source>
        <dbReference type="SAM" id="MobiDB-lite"/>
    </source>
</evidence>
<keyword evidence="3" id="KW-1185">Reference proteome</keyword>